<dbReference type="GO" id="GO:0005737">
    <property type="term" value="C:cytoplasm"/>
    <property type="evidence" value="ECO:0007669"/>
    <property type="project" value="UniProtKB-ARBA"/>
</dbReference>
<evidence type="ECO:0000256" key="14">
    <source>
        <dbReference type="SAM" id="MobiDB-lite"/>
    </source>
</evidence>
<feature type="coiled-coil region" evidence="13">
    <location>
        <begin position="350"/>
        <end position="384"/>
    </location>
</feature>
<keyword evidence="3" id="KW-0723">Serine/threonine-protein kinase</keyword>
<evidence type="ECO:0000313" key="19">
    <source>
        <dbReference type="Proteomes" id="UP000291343"/>
    </source>
</evidence>
<dbReference type="GO" id="GO:0030553">
    <property type="term" value="F:cGMP binding"/>
    <property type="evidence" value="ECO:0007669"/>
    <property type="project" value="UniProtKB-KW"/>
</dbReference>
<dbReference type="PANTHER" id="PTHR24353:SF147">
    <property type="entry name" value="CGMP-DEPENDENT SERINE_THREONIN PROTEIN KINASE-RELATED"/>
    <property type="match status" value="1"/>
</dbReference>
<feature type="domain" description="Protein kinase" evidence="15">
    <location>
        <begin position="731"/>
        <end position="990"/>
    </location>
</feature>
<dbReference type="InterPro" id="IPR014710">
    <property type="entry name" value="RmlC-like_jellyroll"/>
</dbReference>
<evidence type="ECO:0000256" key="9">
    <source>
        <dbReference type="ARBA" id="ARBA00022992"/>
    </source>
</evidence>
<dbReference type="InterPro" id="IPR008271">
    <property type="entry name" value="Ser/Thr_kinase_AS"/>
</dbReference>
<feature type="compositionally biased region" description="Polar residues" evidence="14">
    <location>
        <begin position="113"/>
        <end position="124"/>
    </location>
</feature>
<dbReference type="EC" id="2.7.11.12" evidence="2"/>
<organism evidence="18 19">
    <name type="scientific">Laodelphax striatellus</name>
    <name type="common">Small brown planthopper</name>
    <name type="synonym">Delphax striatella</name>
    <dbReference type="NCBI Taxonomy" id="195883"/>
    <lineage>
        <taxon>Eukaryota</taxon>
        <taxon>Metazoa</taxon>
        <taxon>Ecdysozoa</taxon>
        <taxon>Arthropoda</taxon>
        <taxon>Hexapoda</taxon>
        <taxon>Insecta</taxon>
        <taxon>Pterygota</taxon>
        <taxon>Neoptera</taxon>
        <taxon>Paraneoptera</taxon>
        <taxon>Hemiptera</taxon>
        <taxon>Auchenorrhyncha</taxon>
        <taxon>Fulgoroidea</taxon>
        <taxon>Delphacidae</taxon>
        <taxon>Criomorphinae</taxon>
        <taxon>Laodelphax</taxon>
    </lineage>
</organism>
<dbReference type="InterPro" id="IPR018490">
    <property type="entry name" value="cNMP-bd_dom_sf"/>
</dbReference>
<dbReference type="InterPro" id="IPR002374">
    <property type="entry name" value="cGMP_dep_kinase"/>
</dbReference>
<dbReference type="Pfam" id="PF00069">
    <property type="entry name" value="Pkinase"/>
    <property type="match status" value="1"/>
</dbReference>
<dbReference type="InParanoid" id="A0A482XW06"/>
<dbReference type="CDD" id="cd00038">
    <property type="entry name" value="CAP_ED"/>
    <property type="match status" value="2"/>
</dbReference>
<keyword evidence="19" id="KW-1185">Reference proteome</keyword>
<comment type="catalytic activity">
    <reaction evidence="10">
        <text>L-threonyl-[protein] + ATP = O-phospho-L-threonyl-[protein] + ADP + H(+)</text>
        <dbReference type="Rhea" id="RHEA:46608"/>
        <dbReference type="Rhea" id="RHEA-COMP:11060"/>
        <dbReference type="Rhea" id="RHEA-COMP:11605"/>
        <dbReference type="ChEBI" id="CHEBI:15378"/>
        <dbReference type="ChEBI" id="CHEBI:30013"/>
        <dbReference type="ChEBI" id="CHEBI:30616"/>
        <dbReference type="ChEBI" id="CHEBI:61977"/>
        <dbReference type="ChEBI" id="CHEBI:456216"/>
        <dbReference type="EC" id="2.7.11.12"/>
    </reaction>
</comment>
<keyword evidence="8 12" id="KW-0067">ATP-binding</keyword>
<evidence type="ECO:0000256" key="12">
    <source>
        <dbReference type="PROSITE-ProRule" id="PRU10141"/>
    </source>
</evidence>
<dbReference type="GO" id="GO:0004692">
    <property type="term" value="F:cGMP-dependent protein kinase activity"/>
    <property type="evidence" value="ECO:0007669"/>
    <property type="project" value="UniProtKB-EC"/>
</dbReference>
<feature type="domain" description="Cyclic nucleotide-binding" evidence="16">
    <location>
        <begin position="582"/>
        <end position="704"/>
    </location>
</feature>
<feature type="binding site" evidence="12">
    <location>
        <position position="761"/>
    </location>
    <ligand>
        <name>ATP</name>
        <dbReference type="ChEBI" id="CHEBI:30616"/>
    </ligand>
</feature>
<dbReference type="SMART" id="SM00133">
    <property type="entry name" value="S_TK_X"/>
    <property type="match status" value="1"/>
</dbReference>
<dbReference type="InterPro" id="IPR011009">
    <property type="entry name" value="Kinase-like_dom_sf"/>
</dbReference>
<dbReference type="FunFam" id="1.10.510.10:FF:000210">
    <property type="entry name" value="Non-specific serine/threonine protein kinase"/>
    <property type="match status" value="1"/>
</dbReference>
<evidence type="ECO:0000313" key="18">
    <source>
        <dbReference type="EMBL" id="RZF49279.1"/>
    </source>
</evidence>
<keyword evidence="9" id="KW-0142">cGMP-binding</keyword>
<proteinExistence type="inferred from homology"/>
<dbReference type="AlphaFoldDB" id="A0A482XW06"/>
<dbReference type="PROSITE" id="PS00889">
    <property type="entry name" value="CNMP_BINDING_2"/>
    <property type="match status" value="2"/>
</dbReference>
<dbReference type="SMART" id="SM00100">
    <property type="entry name" value="cNMP"/>
    <property type="match status" value="2"/>
</dbReference>
<dbReference type="InterPro" id="IPR035014">
    <property type="entry name" value="STKc_cGK"/>
</dbReference>
<feature type="domain" description="AGC-kinase C-terminal" evidence="17">
    <location>
        <begin position="991"/>
        <end position="1041"/>
    </location>
</feature>
<dbReference type="SMR" id="A0A482XW06"/>
<dbReference type="PROSITE" id="PS00107">
    <property type="entry name" value="PROTEIN_KINASE_ATP"/>
    <property type="match status" value="1"/>
</dbReference>
<dbReference type="PROSITE" id="PS00108">
    <property type="entry name" value="PROTEIN_KINASE_ST"/>
    <property type="match status" value="1"/>
</dbReference>
<dbReference type="EMBL" id="QKKF02000116">
    <property type="protein sequence ID" value="RZF49279.1"/>
    <property type="molecule type" value="Genomic_DNA"/>
</dbReference>
<name>A0A482XW06_LAOST</name>
<keyword evidence="7" id="KW-0418">Kinase</keyword>
<evidence type="ECO:0000256" key="3">
    <source>
        <dbReference type="ARBA" id="ARBA00022527"/>
    </source>
</evidence>
<dbReference type="STRING" id="195883.A0A482XW06"/>
<dbReference type="SUPFAM" id="SSF51206">
    <property type="entry name" value="cAMP-binding domain-like"/>
    <property type="match status" value="2"/>
</dbReference>
<dbReference type="InterPro" id="IPR017441">
    <property type="entry name" value="Protein_kinase_ATP_BS"/>
</dbReference>
<feature type="region of interest" description="Disordered" evidence="14">
    <location>
        <begin position="257"/>
        <end position="315"/>
    </location>
</feature>
<evidence type="ECO:0000259" key="16">
    <source>
        <dbReference type="PROSITE" id="PS50042"/>
    </source>
</evidence>
<feature type="domain" description="Cyclic nucleotide-binding" evidence="16">
    <location>
        <begin position="464"/>
        <end position="579"/>
    </location>
</feature>
<evidence type="ECO:0000256" key="5">
    <source>
        <dbReference type="ARBA" id="ARBA00022679"/>
    </source>
</evidence>
<comment type="caution">
    <text evidence="18">The sequence shown here is derived from an EMBL/GenBank/DDBJ whole genome shotgun (WGS) entry which is preliminary data.</text>
</comment>
<evidence type="ECO:0000256" key="13">
    <source>
        <dbReference type="SAM" id="Coils"/>
    </source>
</evidence>
<dbReference type="InterPro" id="IPR000595">
    <property type="entry name" value="cNMP-bd_dom"/>
</dbReference>
<comment type="similarity">
    <text evidence="1">Belongs to the protein kinase superfamily. AGC Ser/Thr protein kinase family. cGMP subfamily.</text>
</comment>
<feature type="region of interest" description="Disordered" evidence="14">
    <location>
        <begin position="38"/>
        <end position="58"/>
    </location>
</feature>
<dbReference type="PROSITE" id="PS51285">
    <property type="entry name" value="AGC_KINASE_CTER"/>
    <property type="match status" value="1"/>
</dbReference>
<dbReference type="Pfam" id="PF00027">
    <property type="entry name" value="cNMP_binding"/>
    <property type="match status" value="2"/>
</dbReference>
<dbReference type="Proteomes" id="UP000291343">
    <property type="component" value="Unassembled WGS sequence"/>
</dbReference>
<keyword evidence="13" id="KW-0175">Coiled coil</keyword>
<keyword evidence="4" id="KW-0140">cGMP</keyword>
<dbReference type="GO" id="GO:0005524">
    <property type="term" value="F:ATP binding"/>
    <property type="evidence" value="ECO:0007669"/>
    <property type="project" value="UniProtKB-UniRule"/>
</dbReference>
<feature type="region of interest" description="Disordered" evidence="14">
    <location>
        <begin position="1014"/>
        <end position="1041"/>
    </location>
</feature>
<dbReference type="PROSITE" id="PS00888">
    <property type="entry name" value="CNMP_BINDING_1"/>
    <property type="match status" value="1"/>
</dbReference>
<dbReference type="PRINTS" id="PR00104">
    <property type="entry name" value="CGMPKINASE"/>
</dbReference>
<dbReference type="FunCoup" id="A0A482XW06">
    <property type="interactions" value="68"/>
</dbReference>
<evidence type="ECO:0000256" key="11">
    <source>
        <dbReference type="ARBA" id="ARBA00047462"/>
    </source>
</evidence>
<accession>A0A482XW06</accession>
<sequence>MAESSLAPDLAGAGIDSSDRFPVADNIVSAVTAKCSTDSTYPAMADPPQPTSSHTKRCSCGKLPLDGSTDSAQATADREAANSNDACVASLLSAHAREVSDSVGERHDAASSKRASNASTGVSSGVGSREQLCHLQDVLTAAPPQCAVNIWPVVSSHDADASASDSFLYSGPVSLTEILQERDRHYVDWRCTKLSFDDSDRVRDFAVWAASASAADGKRSIDEYWGCGRSKIIVDHSVGGDRYRALNDNRRRIDEAAALTSSSSSPLLPPHHSTLLPPHSRMRMGNGVSAASPSAVCGGGDTSRRQAAATSGGGDTPRVCASTLLDVSCTGGRATACANEAVIPLLQRELKEWETRAMQLGSELVQLRRELEARDHEIVRLHREVHKLRSVLQQTTTLVQDGDLLSSLQQVHGMVGQNASNKKQGVSAESSRNNQTATDIQVQHFEKDFSSKQLIKAAILDNDFLKNLSLSQVRELVESMHPQECTKGNYVIREGESGAHLYVAAEGEFEVIKDGKVLGHMGPGKAFGELAILYNCTRTASVRAVKDSKVWVLDRRIFQRIMKRTGLQRLEENISFLRSVPLLHNLSSDMLARIADCLEVEFFPSGHHIIRQGASGDTFFILSGGTVKVTQKIPGTNEEQEIRILERGDYFGEQALLKEEFRTASVIALSPGVECLTLDRESFIRLIGDLSELHQRDYGDKTRTVVSRPSSASSVHQDSDQEMDFISLNDLDIIETLGIGGFGRVELVQCVFDKNQTFALKCLKKQHIVETHQQEHVYSEKSIMMECRSAFICRLYKTFKDNKYVYMLLEACLGGEVWTILRDRGYFDDATACFITACVVEALDYLHSRGIVYRDLKPENLLLDSAGYVKIVDFGFAKKLGYSSKTWTFCGTPEYVAPEIILNKGHDKAVDCWALGILMHELLTGAPPFSGTDPMKVHNMILKGINMGLFPRHMTRSAQCLIKRLCKDTPAERLSCQKGGIADIRKNKWFQGFDWDGLRLRSLVPPIVPQIHSPTDTSNFDNYPKEADIPPDEGSNWDIDF</sequence>
<evidence type="ECO:0000256" key="7">
    <source>
        <dbReference type="ARBA" id="ARBA00022777"/>
    </source>
</evidence>
<evidence type="ECO:0000259" key="17">
    <source>
        <dbReference type="PROSITE" id="PS51285"/>
    </source>
</evidence>
<evidence type="ECO:0000256" key="10">
    <source>
        <dbReference type="ARBA" id="ARBA00047298"/>
    </source>
</evidence>
<evidence type="ECO:0000259" key="15">
    <source>
        <dbReference type="PROSITE" id="PS50011"/>
    </source>
</evidence>
<evidence type="ECO:0000256" key="2">
    <source>
        <dbReference type="ARBA" id="ARBA00012428"/>
    </source>
</evidence>
<dbReference type="PROSITE" id="PS50042">
    <property type="entry name" value="CNMP_BINDING_3"/>
    <property type="match status" value="2"/>
</dbReference>
<dbReference type="CDD" id="cd05572">
    <property type="entry name" value="STKc_cGK"/>
    <property type="match status" value="1"/>
</dbReference>
<dbReference type="InterPro" id="IPR018488">
    <property type="entry name" value="cNMP-bd_CS"/>
</dbReference>
<dbReference type="Gene3D" id="2.60.120.10">
    <property type="entry name" value="Jelly Rolls"/>
    <property type="match status" value="2"/>
</dbReference>
<evidence type="ECO:0000256" key="4">
    <source>
        <dbReference type="ARBA" id="ARBA00022535"/>
    </source>
</evidence>
<dbReference type="Gene3D" id="1.10.510.10">
    <property type="entry name" value="Transferase(Phosphotransferase) domain 1"/>
    <property type="match status" value="1"/>
</dbReference>
<feature type="region of interest" description="Disordered" evidence="14">
    <location>
        <begin position="99"/>
        <end position="124"/>
    </location>
</feature>
<evidence type="ECO:0000256" key="6">
    <source>
        <dbReference type="ARBA" id="ARBA00022741"/>
    </source>
</evidence>
<dbReference type="FunFam" id="2.60.120.10:FF:000064">
    <property type="entry name" value="cGMP-dependent protein kinase, isozyme"/>
    <property type="match status" value="1"/>
</dbReference>
<dbReference type="Gene3D" id="3.30.200.20">
    <property type="entry name" value="Phosphorylase Kinase, domain 1"/>
    <property type="match status" value="1"/>
</dbReference>
<feature type="compositionally biased region" description="Basic and acidic residues" evidence="14">
    <location>
        <begin position="99"/>
        <end position="111"/>
    </location>
</feature>
<dbReference type="PANTHER" id="PTHR24353">
    <property type="entry name" value="CYCLIC NUCLEOTIDE-DEPENDENT PROTEIN KINASE"/>
    <property type="match status" value="1"/>
</dbReference>
<dbReference type="InterPro" id="IPR000961">
    <property type="entry name" value="AGC-kinase_C"/>
</dbReference>
<dbReference type="SUPFAM" id="SSF56112">
    <property type="entry name" value="Protein kinase-like (PK-like)"/>
    <property type="match status" value="1"/>
</dbReference>
<feature type="compositionally biased region" description="Low complexity" evidence="14">
    <location>
        <begin position="259"/>
        <end position="279"/>
    </location>
</feature>
<dbReference type="SMART" id="SM00220">
    <property type="entry name" value="S_TKc"/>
    <property type="match status" value="1"/>
</dbReference>
<dbReference type="PROSITE" id="PS50011">
    <property type="entry name" value="PROTEIN_KINASE_DOM"/>
    <property type="match status" value="1"/>
</dbReference>
<dbReference type="FunFam" id="2.60.120.10:FF:000072">
    <property type="entry name" value="cGMP-dependent protein kinase"/>
    <property type="match status" value="1"/>
</dbReference>
<dbReference type="InterPro" id="IPR000719">
    <property type="entry name" value="Prot_kinase_dom"/>
</dbReference>
<reference evidence="18 19" key="1">
    <citation type="journal article" date="2017" name="Gigascience">
        <title>Genome sequence of the small brown planthopper, Laodelphax striatellus.</title>
        <authorList>
            <person name="Zhu J."/>
            <person name="Jiang F."/>
            <person name="Wang X."/>
            <person name="Yang P."/>
            <person name="Bao Y."/>
            <person name="Zhao W."/>
            <person name="Wang W."/>
            <person name="Lu H."/>
            <person name="Wang Q."/>
            <person name="Cui N."/>
            <person name="Li J."/>
            <person name="Chen X."/>
            <person name="Luo L."/>
            <person name="Yu J."/>
            <person name="Kang L."/>
            <person name="Cui F."/>
        </authorList>
    </citation>
    <scope>NUCLEOTIDE SEQUENCE [LARGE SCALE GENOMIC DNA]</scope>
    <source>
        <strain evidence="18">Lst14</strain>
    </source>
</reference>
<dbReference type="OrthoDB" id="63267at2759"/>
<keyword evidence="5" id="KW-0808">Transferase</keyword>
<evidence type="ECO:0000256" key="1">
    <source>
        <dbReference type="ARBA" id="ARBA00006352"/>
    </source>
</evidence>
<comment type="catalytic activity">
    <reaction evidence="11">
        <text>L-seryl-[protein] + ATP = O-phospho-L-seryl-[protein] + ADP + H(+)</text>
        <dbReference type="Rhea" id="RHEA:17989"/>
        <dbReference type="Rhea" id="RHEA-COMP:9863"/>
        <dbReference type="Rhea" id="RHEA-COMP:11604"/>
        <dbReference type="ChEBI" id="CHEBI:15378"/>
        <dbReference type="ChEBI" id="CHEBI:29999"/>
        <dbReference type="ChEBI" id="CHEBI:30616"/>
        <dbReference type="ChEBI" id="CHEBI:83421"/>
        <dbReference type="ChEBI" id="CHEBI:456216"/>
        <dbReference type="EC" id="2.7.11.12"/>
    </reaction>
</comment>
<protein>
    <recommendedName>
        <fullName evidence="2">cGMP-dependent protein kinase</fullName>
        <ecNumber evidence="2">2.7.11.12</ecNumber>
    </recommendedName>
</protein>
<gene>
    <name evidence="18" type="ORF">LSTR_LSTR013368</name>
</gene>
<keyword evidence="6 12" id="KW-0547">Nucleotide-binding</keyword>
<evidence type="ECO:0000256" key="8">
    <source>
        <dbReference type="ARBA" id="ARBA00022840"/>
    </source>
</evidence>